<protein>
    <recommendedName>
        <fullName evidence="8">Flagellar biosynthesis protein FlgC</fullName>
    </recommendedName>
</protein>
<gene>
    <name evidence="6" type="ORF">NITMOv2_2334</name>
</gene>
<dbReference type="AlphaFoldDB" id="A0A0K2GD04"/>
<dbReference type="PANTHER" id="PTHR30435:SF19">
    <property type="entry name" value="FLAGELLAR BASAL-BODY ROD PROTEIN FLGG"/>
    <property type="match status" value="1"/>
</dbReference>
<evidence type="ECO:0000259" key="5">
    <source>
        <dbReference type="Pfam" id="PF06429"/>
    </source>
</evidence>
<organism evidence="6 7">
    <name type="scientific">Nitrospira moscoviensis</name>
    <dbReference type="NCBI Taxonomy" id="42253"/>
    <lineage>
        <taxon>Bacteria</taxon>
        <taxon>Pseudomonadati</taxon>
        <taxon>Nitrospirota</taxon>
        <taxon>Nitrospiria</taxon>
        <taxon>Nitrospirales</taxon>
        <taxon>Nitrospiraceae</taxon>
        <taxon>Nitrospira</taxon>
    </lineage>
</organism>
<evidence type="ECO:0000256" key="2">
    <source>
        <dbReference type="ARBA" id="ARBA00009677"/>
    </source>
</evidence>
<dbReference type="Pfam" id="PF06429">
    <property type="entry name" value="Flg_bbr_C"/>
    <property type="match status" value="1"/>
</dbReference>
<evidence type="ECO:0000313" key="6">
    <source>
        <dbReference type="EMBL" id="ALA58749.1"/>
    </source>
</evidence>
<dbReference type="PATRIC" id="fig|42253.5.peg.2300"/>
<sequence length="117" mass="12313">MISAIHTALSGLSAFAKQIEVSAHNIANVNTDGFKKSTTEFVEVEIGGVLPVVQKDASAGPAVLKDTGYGPAQVELSNVDLGEEAVTQIIAQRGFEANLRTLKTADDMLGSILDTRK</sequence>
<accession>A0A0K2GD04</accession>
<evidence type="ECO:0008006" key="8">
    <source>
        <dbReference type="Google" id="ProtNLM"/>
    </source>
</evidence>
<dbReference type="RefSeq" id="WP_053379868.1">
    <property type="nucleotide sequence ID" value="NZ_CP011801.1"/>
</dbReference>
<dbReference type="OrthoDB" id="9793434at2"/>
<reference evidence="6 7" key="1">
    <citation type="journal article" date="2015" name="Proc. Natl. Acad. Sci. U.S.A.">
        <title>Expanded metabolic versatility of ubiquitous nitrite-oxidizing bacteria from the genus Nitrospira.</title>
        <authorList>
            <person name="Koch H."/>
            <person name="Lucker S."/>
            <person name="Albertsen M."/>
            <person name="Kitzinger K."/>
            <person name="Herbold C."/>
            <person name="Spieck E."/>
            <person name="Nielsen P.H."/>
            <person name="Wagner M."/>
            <person name="Daims H."/>
        </authorList>
    </citation>
    <scope>NUCLEOTIDE SEQUENCE [LARGE SCALE GENOMIC DNA]</scope>
    <source>
        <strain evidence="6 7">NSP M-1</strain>
    </source>
</reference>
<comment type="subcellular location">
    <subcellularLocation>
        <location evidence="1">Bacterial flagellum basal body</location>
    </subcellularLocation>
</comment>
<comment type="similarity">
    <text evidence="2">Belongs to the flagella basal body rod proteins family.</text>
</comment>
<name>A0A0K2GD04_NITMO</name>
<dbReference type="InterPro" id="IPR010930">
    <property type="entry name" value="Flg_bb/hook_C_dom"/>
</dbReference>
<keyword evidence="7" id="KW-1185">Reference proteome</keyword>
<dbReference type="GO" id="GO:0009425">
    <property type="term" value="C:bacterial-type flagellum basal body"/>
    <property type="evidence" value="ECO:0007669"/>
    <property type="project" value="UniProtKB-SubCell"/>
</dbReference>
<evidence type="ECO:0000256" key="1">
    <source>
        <dbReference type="ARBA" id="ARBA00004117"/>
    </source>
</evidence>
<dbReference type="STRING" id="42253.NITMOv2_2334"/>
<feature type="domain" description="Flagellar basal body rod protein N-terminal" evidence="4">
    <location>
        <begin position="6"/>
        <end position="35"/>
    </location>
</feature>
<evidence type="ECO:0000256" key="3">
    <source>
        <dbReference type="ARBA" id="ARBA00023143"/>
    </source>
</evidence>
<dbReference type="InterPro" id="IPR001444">
    <property type="entry name" value="Flag_bb_rod_N"/>
</dbReference>
<feature type="domain" description="Flagellar basal-body/hook protein C-terminal" evidence="5">
    <location>
        <begin position="74"/>
        <end position="114"/>
    </location>
</feature>
<evidence type="ECO:0000313" key="7">
    <source>
        <dbReference type="Proteomes" id="UP000069205"/>
    </source>
</evidence>
<proteinExistence type="inferred from homology"/>
<evidence type="ECO:0000259" key="4">
    <source>
        <dbReference type="Pfam" id="PF00460"/>
    </source>
</evidence>
<dbReference type="Pfam" id="PF00460">
    <property type="entry name" value="Flg_bb_rod"/>
    <property type="match status" value="1"/>
</dbReference>
<dbReference type="KEGG" id="nmv:NITMOv2_2334"/>
<dbReference type="PANTHER" id="PTHR30435">
    <property type="entry name" value="FLAGELLAR PROTEIN"/>
    <property type="match status" value="1"/>
</dbReference>
<keyword evidence="3" id="KW-0975">Bacterial flagellum</keyword>
<dbReference type="EMBL" id="CP011801">
    <property type="protein sequence ID" value="ALA58749.1"/>
    <property type="molecule type" value="Genomic_DNA"/>
</dbReference>
<dbReference type="Proteomes" id="UP000069205">
    <property type="component" value="Chromosome"/>
</dbReference>
<dbReference type="GO" id="GO:0071978">
    <property type="term" value="P:bacterial-type flagellum-dependent swarming motility"/>
    <property type="evidence" value="ECO:0007669"/>
    <property type="project" value="TreeGrafter"/>
</dbReference>